<dbReference type="InterPro" id="IPR046341">
    <property type="entry name" value="SET_dom_sf"/>
</dbReference>
<evidence type="ECO:0000259" key="1">
    <source>
        <dbReference type="PROSITE" id="PS50280"/>
    </source>
</evidence>
<dbReference type="Gene3D" id="3.90.1410.10">
    <property type="entry name" value="set domain protein methyltransferase, domain 1"/>
    <property type="match status" value="1"/>
</dbReference>
<dbReference type="InterPro" id="IPR001214">
    <property type="entry name" value="SET_dom"/>
</dbReference>
<dbReference type="PANTHER" id="PTHR13271:SF151">
    <property type="entry name" value="SET DOMAIN-CONTAINING PROTEIN 4"/>
    <property type="match status" value="1"/>
</dbReference>
<sequence length="268" mass="30270">MRAGGGCPKPKEAAPRVIEDSRRWGWTRAGLKGSASLPFHPLQLAFTWGRCYAFSWALGPPTAAAIFKTLARTQVSQKFFRVGASRRLVNESYKSEFIELKKWLKDRKFEDTKLMPACFPDAVDNVFSYSALLWAWCTVNTRAVYLRHRQRECLSAEPDTYALAPYLDLLNHSPNVQVKAAFNEETRCYEIQAASNYRKYEEVFICYGPHDNQRLLLEYGFVSTHNPHACVYVSAGYPNERGKSDFDKPANFGGNVVDGGAKDSQGIC</sequence>
<keyword evidence="3" id="KW-1185">Reference proteome</keyword>
<dbReference type="STRING" id="246437.L9KZD3"/>
<dbReference type="InterPro" id="IPR050600">
    <property type="entry name" value="SETD3_SETD6_MTase"/>
</dbReference>
<evidence type="ECO:0000313" key="3">
    <source>
        <dbReference type="Proteomes" id="UP000011518"/>
    </source>
</evidence>
<dbReference type="Pfam" id="PF00856">
    <property type="entry name" value="SET"/>
    <property type="match status" value="1"/>
</dbReference>
<reference evidence="3" key="2">
    <citation type="journal article" date="2013" name="Nat. Commun.">
        <title>Genome of the Chinese tree shrew.</title>
        <authorList>
            <person name="Fan Y."/>
            <person name="Huang Z.Y."/>
            <person name="Cao C.C."/>
            <person name="Chen C.S."/>
            <person name="Chen Y.X."/>
            <person name="Fan D.D."/>
            <person name="He J."/>
            <person name="Hou H.L."/>
            <person name="Hu L."/>
            <person name="Hu X.T."/>
            <person name="Jiang X.T."/>
            <person name="Lai R."/>
            <person name="Lang Y.S."/>
            <person name="Liang B."/>
            <person name="Liao S.G."/>
            <person name="Mu D."/>
            <person name="Ma Y.Y."/>
            <person name="Niu Y.Y."/>
            <person name="Sun X.Q."/>
            <person name="Xia J.Q."/>
            <person name="Xiao J."/>
            <person name="Xiong Z.Q."/>
            <person name="Xu L."/>
            <person name="Yang L."/>
            <person name="Zhang Y."/>
            <person name="Zhao W."/>
            <person name="Zhao X.D."/>
            <person name="Zheng Y.T."/>
            <person name="Zhou J.M."/>
            <person name="Zhu Y.B."/>
            <person name="Zhang G.J."/>
            <person name="Wang J."/>
            <person name="Yao Y.G."/>
        </authorList>
    </citation>
    <scope>NUCLEOTIDE SEQUENCE [LARGE SCALE GENOMIC DNA]</scope>
</reference>
<dbReference type="InParanoid" id="L9KZD3"/>
<gene>
    <name evidence="2" type="ORF">TREES_T100007507</name>
</gene>
<dbReference type="EMBL" id="KB320597">
    <property type="protein sequence ID" value="ELW67864.1"/>
    <property type="molecule type" value="Genomic_DNA"/>
</dbReference>
<dbReference type="AlphaFoldDB" id="L9KZD3"/>
<dbReference type="eggNOG" id="KOG1337">
    <property type="taxonomic scope" value="Eukaryota"/>
</dbReference>
<dbReference type="InterPro" id="IPR044429">
    <property type="entry name" value="SETD4_SET"/>
</dbReference>
<reference evidence="3" key="1">
    <citation type="submission" date="2012-07" db="EMBL/GenBank/DDBJ databases">
        <title>Genome of the Chinese tree shrew, a rising model animal genetically related to primates.</title>
        <authorList>
            <person name="Zhang G."/>
            <person name="Fan Y."/>
            <person name="Yao Y."/>
            <person name="Huang Z."/>
        </authorList>
    </citation>
    <scope>NUCLEOTIDE SEQUENCE [LARGE SCALE GENOMIC DNA]</scope>
</reference>
<name>L9KZD3_TUPCH</name>
<evidence type="ECO:0000313" key="2">
    <source>
        <dbReference type="EMBL" id="ELW67864.1"/>
    </source>
</evidence>
<dbReference type="Proteomes" id="UP000011518">
    <property type="component" value="Unassembled WGS sequence"/>
</dbReference>
<dbReference type="SUPFAM" id="SSF82199">
    <property type="entry name" value="SET domain"/>
    <property type="match status" value="1"/>
</dbReference>
<dbReference type="PROSITE" id="PS50280">
    <property type="entry name" value="SET"/>
    <property type="match status" value="1"/>
</dbReference>
<organism evidence="2 3">
    <name type="scientific">Tupaia chinensis</name>
    <name type="common">Chinese tree shrew</name>
    <name type="synonym">Tupaia belangeri chinensis</name>
    <dbReference type="NCBI Taxonomy" id="246437"/>
    <lineage>
        <taxon>Eukaryota</taxon>
        <taxon>Metazoa</taxon>
        <taxon>Chordata</taxon>
        <taxon>Craniata</taxon>
        <taxon>Vertebrata</taxon>
        <taxon>Euteleostomi</taxon>
        <taxon>Mammalia</taxon>
        <taxon>Eutheria</taxon>
        <taxon>Euarchontoglires</taxon>
        <taxon>Scandentia</taxon>
        <taxon>Tupaiidae</taxon>
        <taxon>Tupaia</taxon>
    </lineage>
</organism>
<accession>L9KZD3</accession>
<feature type="domain" description="SET" evidence="1">
    <location>
        <begin position="40"/>
        <end position="208"/>
    </location>
</feature>
<dbReference type="CDD" id="cd19177">
    <property type="entry name" value="SET_SETD4"/>
    <property type="match status" value="1"/>
</dbReference>
<protein>
    <submittedName>
        <fullName evidence="2">SET domain-containing protein 4</fullName>
    </submittedName>
</protein>
<proteinExistence type="predicted"/>
<dbReference type="GO" id="GO:0016279">
    <property type="term" value="F:protein-lysine N-methyltransferase activity"/>
    <property type="evidence" value="ECO:0007669"/>
    <property type="project" value="InterPro"/>
</dbReference>
<dbReference type="PANTHER" id="PTHR13271">
    <property type="entry name" value="UNCHARACTERIZED PUTATIVE METHYLTRANSFERASE"/>
    <property type="match status" value="1"/>
</dbReference>